<sequence length="194" mass="20690">MKNVVASILLLFSLSALADDRCDGITELAVHAALDDPRSAYDLGVAFYTGRCTAIPKSYENAAKMWRRASDLGVIPAKNNLGYLLYTGLAGREDKAEAVRLWAEAAKVGFAKSQTHLGIAYFDGAGIGKDQARGLAWVLLAIDSAPKRPDTADGGGGQAVLADALEEKERMLKVAPQLIETAQALKAELSVNER</sequence>
<dbReference type="Proteomes" id="UP001429984">
    <property type="component" value="Unassembled WGS sequence"/>
</dbReference>
<dbReference type="Gene3D" id="1.25.40.10">
    <property type="entry name" value="Tetratricopeptide repeat domain"/>
    <property type="match status" value="1"/>
</dbReference>
<proteinExistence type="predicted"/>
<organism evidence="2 3">
    <name type="scientific">Lysobacter niastensis</name>
    <dbReference type="NCBI Taxonomy" id="380629"/>
    <lineage>
        <taxon>Bacteria</taxon>
        <taxon>Pseudomonadati</taxon>
        <taxon>Pseudomonadota</taxon>
        <taxon>Gammaproteobacteria</taxon>
        <taxon>Lysobacterales</taxon>
        <taxon>Lysobacteraceae</taxon>
        <taxon>Lysobacter</taxon>
    </lineage>
</organism>
<dbReference type="InterPro" id="IPR011990">
    <property type="entry name" value="TPR-like_helical_dom_sf"/>
</dbReference>
<name>A0ABS0B4K5_9GAMM</name>
<dbReference type="SMART" id="SM00671">
    <property type="entry name" value="SEL1"/>
    <property type="match status" value="3"/>
</dbReference>
<protein>
    <submittedName>
        <fullName evidence="2">Sel1 repeat family protein</fullName>
    </submittedName>
</protein>
<reference evidence="2 3" key="1">
    <citation type="submission" date="2020-11" db="EMBL/GenBank/DDBJ databases">
        <title>Draft Genome Sequence and Secondary Metabolite Biosynthetic Potential of the Lysobacter niastensis Type strain DSM 18481.</title>
        <authorList>
            <person name="Turrini P."/>
            <person name="Artuso I."/>
            <person name="Tescari M."/>
            <person name="Lugli G.A."/>
            <person name="Frangipani E."/>
            <person name="Ventura M."/>
            <person name="Visca P."/>
        </authorList>
    </citation>
    <scope>NUCLEOTIDE SEQUENCE [LARGE SCALE GENOMIC DNA]</scope>
    <source>
        <strain evidence="2 3">DSM 18481</strain>
    </source>
</reference>
<accession>A0ABS0B4K5</accession>
<keyword evidence="1" id="KW-0732">Signal</keyword>
<evidence type="ECO:0000256" key="1">
    <source>
        <dbReference type="SAM" id="SignalP"/>
    </source>
</evidence>
<dbReference type="SUPFAM" id="SSF81901">
    <property type="entry name" value="HCP-like"/>
    <property type="match status" value="1"/>
</dbReference>
<comment type="caution">
    <text evidence="2">The sequence shown here is derived from an EMBL/GenBank/DDBJ whole genome shotgun (WGS) entry which is preliminary data.</text>
</comment>
<dbReference type="InterPro" id="IPR006597">
    <property type="entry name" value="Sel1-like"/>
</dbReference>
<feature type="chain" id="PRO_5046267041" evidence="1">
    <location>
        <begin position="19"/>
        <end position="194"/>
    </location>
</feature>
<gene>
    <name evidence="2" type="ORF">IU514_05185</name>
</gene>
<evidence type="ECO:0000313" key="2">
    <source>
        <dbReference type="EMBL" id="MBF6023423.1"/>
    </source>
</evidence>
<evidence type="ECO:0000313" key="3">
    <source>
        <dbReference type="Proteomes" id="UP001429984"/>
    </source>
</evidence>
<dbReference type="RefSeq" id="WP_194930044.1">
    <property type="nucleotide sequence ID" value="NZ_JADLZT010000003.1"/>
</dbReference>
<feature type="signal peptide" evidence="1">
    <location>
        <begin position="1"/>
        <end position="18"/>
    </location>
</feature>
<dbReference type="EMBL" id="JADLZT010000003">
    <property type="protein sequence ID" value="MBF6023423.1"/>
    <property type="molecule type" value="Genomic_DNA"/>
</dbReference>
<keyword evidence="3" id="KW-1185">Reference proteome</keyword>
<dbReference type="Pfam" id="PF08238">
    <property type="entry name" value="Sel1"/>
    <property type="match status" value="3"/>
</dbReference>